<dbReference type="AlphaFoldDB" id="A0A074Z263"/>
<dbReference type="RefSeq" id="XP_013341586.1">
    <property type="nucleotide sequence ID" value="XM_013486132.1"/>
</dbReference>
<proteinExistence type="predicted"/>
<keyword evidence="3" id="KW-1185">Reference proteome</keyword>
<reference evidence="2 3" key="1">
    <citation type="journal article" date="2014" name="BMC Genomics">
        <title>Genome sequencing of four Aureobasidium pullulans varieties: biotechnological potential, stress tolerance, and description of new species.</title>
        <authorList>
            <person name="Gostin Ar C."/>
            <person name="Ohm R.A."/>
            <person name="Kogej T."/>
            <person name="Sonjak S."/>
            <person name="Turk M."/>
            <person name="Zajc J."/>
            <person name="Zalar P."/>
            <person name="Grube M."/>
            <person name="Sun H."/>
            <person name="Han J."/>
            <person name="Sharma A."/>
            <person name="Chiniquy J."/>
            <person name="Ngan C.Y."/>
            <person name="Lipzen A."/>
            <person name="Barry K."/>
            <person name="Grigoriev I.V."/>
            <person name="Gunde-Cimerman N."/>
        </authorList>
    </citation>
    <scope>NUCLEOTIDE SEQUENCE [LARGE SCALE GENOMIC DNA]</scope>
    <source>
        <strain evidence="2 3">EXF-2481</strain>
    </source>
</reference>
<dbReference type="HOGENOM" id="CLU_2346347_0_0_1"/>
<protein>
    <submittedName>
        <fullName evidence="2">Uncharacterized protein</fullName>
    </submittedName>
</protein>
<sequence>MLRACLISHLTSSTQGAHFQVLLLAPVPNAHIVPTTVTAVSLLPPTILSFPTDTPPSANGKPQSNSVSPPTPSTGSSAASAISMSNSLLPTPLSPET</sequence>
<evidence type="ECO:0000313" key="3">
    <source>
        <dbReference type="Proteomes" id="UP000030641"/>
    </source>
</evidence>
<dbReference type="EMBL" id="KL584767">
    <property type="protein sequence ID" value="KEQ93111.1"/>
    <property type="molecule type" value="Genomic_DNA"/>
</dbReference>
<dbReference type="Proteomes" id="UP000030641">
    <property type="component" value="Unassembled WGS sequence"/>
</dbReference>
<dbReference type="GeneID" id="25367113"/>
<gene>
    <name evidence="2" type="ORF">AUEXF2481DRAFT_42334</name>
</gene>
<organism evidence="2 3">
    <name type="scientific">Aureobasidium subglaciale (strain EXF-2481)</name>
    <name type="common">Aureobasidium pullulans var. subglaciale</name>
    <dbReference type="NCBI Taxonomy" id="1043005"/>
    <lineage>
        <taxon>Eukaryota</taxon>
        <taxon>Fungi</taxon>
        <taxon>Dikarya</taxon>
        <taxon>Ascomycota</taxon>
        <taxon>Pezizomycotina</taxon>
        <taxon>Dothideomycetes</taxon>
        <taxon>Dothideomycetidae</taxon>
        <taxon>Dothideales</taxon>
        <taxon>Saccotheciaceae</taxon>
        <taxon>Aureobasidium</taxon>
    </lineage>
</organism>
<evidence type="ECO:0000313" key="2">
    <source>
        <dbReference type="EMBL" id="KEQ93111.1"/>
    </source>
</evidence>
<accession>A0A074Z263</accession>
<feature type="compositionally biased region" description="Polar residues" evidence="1">
    <location>
        <begin position="49"/>
        <end position="63"/>
    </location>
</feature>
<feature type="compositionally biased region" description="Low complexity" evidence="1">
    <location>
        <begin position="64"/>
        <end position="87"/>
    </location>
</feature>
<evidence type="ECO:0000256" key="1">
    <source>
        <dbReference type="SAM" id="MobiDB-lite"/>
    </source>
</evidence>
<name>A0A074Z263_AURSE</name>
<dbReference type="InParanoid" id="A0A074Z263"/>
<feature type="region of interest" description="Disordered" evidence="1">
    <location>
        <begin position="48"/>
        <end position="97"/>
    </location>
</feature>